<dbReference type="AlphaFoldDB" id="A0A9N9NCX4"/>
<dbReference type="EMBL" id="CAJVPQ010011157">
    <property type="protein sequence ID" value="CAG8725931.1"/>
    <property type="molecule type" value="Genomic_DNA"/>
</dbReference>
<feature type="non-terminal residue" evidence="1">
    <location>
        <position position="236"/>
    </location>
</feature>
<dbReference type="OrthoDB" id="2319030at2759"/>
<reference evidence="1" key="1">
    <citation type="submission" date="2021-06" db="EMBL/GenBank/DDBJ databases">
        <authorList>
            <person name="Kallberg Y."/>
            <person name="Tangrot J."/>
            <person name="Rosling A."/>
        </authorList>
    </citation>
    <scope>NUCLEOTIDE SEQUENCE</scope>
    <source>
        <strain evidence="1">UK204</strain>
    </source>
</reference>
<name>A0A9N9NCX4_9GLOM</name>
<accession>A0A9N9NCX4</accession>
<comment type="caution">
    <text evidence="1">The sequence shown here is derived from an EMBL/GenBank/DDBJ whole genome shotgun (WGS) entry which is preliminary data.</text>
</comment>
<organism evidence="1 2">
    <name type="scientific">Funneliformis caledonium</name>
    <dbReference type="NCBI Taxonomy" id="1117310"/>
    <lineage>
        <taxon>Eukaryota</taxon>
        <taxon>Fungi</taxon>
        <taxon>Fungi incertae sedis</taxon>
        <taxon>Mucoromycota</taxon>
        <taxon>Glomeromycotina</taxon>
        <taxon>Glomeromycetes</taxon>
        <taxon>Glomerales</taxon>
        <taxon>Glomeraceae</taxon>
        <taxon>Funneliformis</taxon>
    </lineage>
</organism>
<proteinExistence type="predicted"/>
<evidence type="ECO:0000313" key="2">
    <source>
        <dbReference type="Proteomes" id="UP000789570"/>
    </source>
</evidence>
<evidence type="ECO:0000313" key="1">
    <source>
        <dbReference type="EMBL" id="CAG8725931.1"/>
    </source>
</evidence>
<keyword evidence="2" id="KW-1185">Reference proteome</keyword>
<dbReference type="Proteomes" id="UP000789570">
    <property type="component" value="Unassembled WGS sequence"/>
</dbReference>
<gene>
    <name evidence="1" type="ORF">FCALED_LOCUS14662</name>
</gene>
<protein>
    <submittedName>
        <fullName evidence="1">9112_t:CDS:1</fullName>
    </submittedName>
</protein>
<sequence>MEFLEFLDRYKKHFPEAIPEQVNEAFQVSNEHSEEMNEIKKKVRFLEVKLYKTKYTITVSHEVGKNVLDITSIFPNEILSFLTSETPISIESLDLSLLQQHCDNKSKVQKKFMEFFDSLKEQTRYSIIDTLSSNWLKDPIRKIDISIVNGSQVLWAHLVFTIKIKYSLYNTTIYHEAVGQLLVEFIYTNLELQLKRSDLMEFNITKPTGIQMLLNLISLNLHQLSYSPPENHKMLI</sequence>